<keyword evidence="3" id="KW-1185">Reference proteome</keyword>
<evidence type="ECO:0000259" key="1">
    <source>
        <dbReference type="PROSITE" id="PS50206"/>
    </source>
</evidence>
<dbReference type="Proteomes" id="UP000199073">
    <property type="component" value="Unassembled WGS sequence"/>
</dbReference>
<dbReference type="InterPro" id="IPR001307">
    <property type="entry name" value="Thiosulphate_STrfase_CS"/>
</dbReference>
<dbReference type="PROSITE" id="PS00380">
    <property type="entry name" value="RHODANESE_1"/>
    <property type="match status" value="1"/>
</dbReference>
<evidence type="ECO:0000313" key="3">
    <source>
        <dbReference type="Proteomes" id="UP000199073"/>
    </source>
</evidence>
<reference evidence="2 3" key="1">
    <citation type="submission" date="2016-10" db="EMBL/GenBank/DDBJ databases">
        <authorList>
            <person name="de Groot N.N."/>
        </authorList>
    </citation>
    <scope>NUCLEOTIDE SEQUENCE [LARGE SCALE GENOMIC DNA]</scope>
    <source>
        <strain evidence="2 3">DSM 12130</strain>
    </source>
</reference>
<protein>
    <submittedName>
        <fullName evidence="2">Rhodanese-like domain-containing protein</fullName>
    </submittedName>
</protein>
<dbReference type="STRING" id="91360.SAMN05660330_01360"/>
<dbReference type="RefSeq" id="WP_092221121.1">
    <property type="nucleotide sequence ID" value="NZ_FNJI01000007.1"/>
</dbReference>
<dbReference type="OrthoDB" id="5471869at2"/>
<dbReference type="EMBL" id="FNJI01000007">
    <property type="protein sequence ID" value="SDO90859.1"/>
    <property type="molecule type" value="Genomic_DNA"/>
</dbReference>
<gene>
    <name evidence="2" type="ORF">SAMN05660330_01360</name>
</gene>
<dbReference type="InterPro" id="IPR001763">
    <property type="entry name" value="Rhodanese-like_dom"/>
</dbReference>
<dbReference type="SUPFAM" id="SSF52821">
    <property type="entry name" value="Rhodanese/Cell cycle control phosphatase"/>
    <property type="match status" value="1"/>
</dbReference>
<dbReference type="Pfam" id="PF00581">
    <property type="entry name" value="Rhodanese"/>
    <property type="match status" value="1"/>
</dbReference>
<sequence>MKRQILRWGVSGFLAASLLLSTNMFLPMEGSHFVVGEAKAETGKEAQATKGKITNISQKAKTIAIAQKDNDFFLLKFTDDTVLKNVESAKDFKVGEAILVHYRSNEKGENIAVSLEKALVKLPEGTREIKTDELADLVARDQNVVIVDARPEAKYAVSHIPGAISIPFAKVKKSGDDGAKLFTQYMDKQLVFYCGGPT</sequence>
<dbReference type="PROSITE" id="PS50206">
    <property type="entry name" value="RHODANESE_3"/>
    <property type="match status" value="1"/>
</dbReference>
<dbReference type="GO" id="GO:0004792">
    <property type="term" value="F:thiosulfate-cyanide sulfurtransferase activity"/>
    <property type="evidence" value="ECO:0007669"/>
    <property type="project" value="InterPro"/>
</dbReference>
<accession>A0A1H0NDN8</accession>
<feature type="domain" description="Rhodanese" evidence="1">
    <location>
        <begin position="140"/>
        <end position="196"/>
    </location>
</feature>
<dbReference type="InterPro" id="IPR036873">
    <property type="entry name" value="Rhodanese-like_dom_sf"/>
</dbReference>
<name>A0A1H0NDN8_9BACT</name>
<dbReference type="Gene3D" id="3.40.250.10">
    <property type="entry name" value="Rhodanese-like domain"/>
    <property type="match status" value="1"/>
</dbReference>
<evidence type="ECO:0000313" key="2">
    <source>
        <dbReference type="EMBL" id="SDO90859.1"/>
    </source>
</evidence>
<dbReference type="AlphaFoldDB" id="A0A1H0NDN8"/>
<organism evidence="2 3">
    <name type="scientific">Desulforhopalus singaporensis</name>
    <dbReference type="NCBI Taxonomy" id="91360"/>
    <lineage>
        <taxon>Bacteria</taxon>
        <taxon>Pseudomonadati</taxon>
        <taxon>Thermodesulfobacteriota</taxon>
        <taxon>Desulfobulbia</taxon>
        <taxon>Desulfobulbales</taxon>
        <taxon>Desulfocapsaceae</taxon>
        <taxon>Desulforhopalus</taxon>
    </lineage>
</organism>
<proteinExistence type="predicted"/>
<dbReference type="CDD" id="cd00158">
    <property type="entry name" value="RHOD"/>
    <property type="match status" value="1"/>
</dbReference>